<evidence type="ECO:0000313" key="2">
    <source>
        <dbReference type="EMBL" id="EMA38098.1"/>
    </source>
</evidence>
<proteinExistence type="predicted"/>
<dbReference type="Pfam" id="PF25912">
    <property type="entry name" value="DUF7964"/>
    <property type="match status" value="1"/>
</dbReference>
<keyword evidence="3" id="KW-1185">Reference proteome</keyword>
<dbReference type="AlphaFoldDB" id="M0LY53"/>
<dbReference type="Proteomes" id="UP000011566">
    <property type="component" value="Unassembled WGS sequence"/>
</dbReference>
<dbReference type="RefSeq" id="WP_007693531.1">
    <property type="nucleotide sequence ID" value="NZ_AJRK01000045.1"/>
</dbReference>
<feature type="domain" description="DUF7964" evidence="1">
    <location>
        <begin position="5"/>
        <end position="92"/>
    </location>
</feature>
<evidence type="ECO:0000313" key="3">
    <source>
        <dbReference type="Proteomes" id="UP000011566"/>
    </source>
</evidence>
<gene>
    <name evidence="2" type="ORF">C447_10225</name>
</gene>
<protein>
    <recommendedName>
        <fullName evidence="1">DUF7964 domain-containing protein</fullName>
    </recommendedName>
</protein>
<dbReference type="EMBL" id="AOMB01000031">
    <property type="protein sequence ID" value="EMA38098.1"/>
    <property type="molecule type" value="Genomic_DNA"/>
</dbReference>
<organism evidence="2 3">
    <name type="scientific">Halococcus hamelinensis 100A6</name>
    <dbReference type="NCBI Taxonomy" id="1132509"/>
    <lineage>
        <taxon>Archaea</taxon>
        <taxon>Methanobacteriati</taxon>
        <taxon>Methanobacteriota</taxon>
        <taxon>Stenosarchaea group</taxon>
        <taxon>Halobacteria</taxon>
        <taxon>Halobacteriales</taxon>
        <taxon>Halococcaceae</taxon>
        <taxon>Halococcus</taxon>
    </lineage>
</organism>
<reference evidence="2 3" key="1">
    <citation type="journal article" date="2014" name="PLoS Genet.">
        <title>Phylogenetically driven sequencing of extremely halophilic archaea reveals strategies for static and dynamic osmo-response.</title>
        <authorList>
            <person name="Becker E.A."/>
            <person name="Seitzer P.M."/>
            <person name="Tritt A."/>
            <person name="Larsen D."/>
            <person name="Krusor M."/>
            <person name="Yao A.I."/>
            <person name="Wu D."/>
            <person name="Madern D."/>
            <person name="Eisen J.A."/>
            <person name="Darling A.E."/>
            <person name="Facciotti M.T."/>
        </authorList>
    </citation>
    <scope>NUCLEOTIDE SEQUENCE [LARGE SCALE GENOMIC DNA]</scope>
    <source>
        <strain evidence="2 3">100A6</strain>
    </source>
</reference>
<accession>M0LY53</accession>
<dbReference type="PATRIC" id="fig|1132509.6.peg.2308"/>
<name>M0LY53_9EURY</name>
<comment type="caution">
    <text evidence="2">The sequence shown here is derived from an EMBL/GenBank/DDBJ whole genome shotgun (WGS) entry which is preliminary data.</text>
</comment>
<dbReference type="InterPro" id="IPR058270">
    <property type="entry name" value="DUF7964"/>
</dbReference>
<evidence type="ECO:0000259" key="1">
    <source>
        <dbReference type="Pfam" id="PF25912"/>
    </source>
</evidence>
<dbReference type="OrthoDB" id="210594at2157"/>
<sequence>MYDRTSIPARPLERPDVDRIRARPDVESVISLGTAPLDGRSSREPDATKRLVLLTGRTVSALEYDGGDWSSEVLETDADRGDQLRCALDLLYDR</sequence>